<reference evidence="1" key="1">
    <citation type="submission" date="2021-06" db="EMBL/GenBank/DDBJ databases">
        <title>Parelaphostrongylus tenuis whole genome reference sequence.</title>
        <authorList>
            <person name="Garwood T.J."/>
            <person name="Larsen P.A."/>
            <person name="Fountain-Jones N.M."/>
            <person name="Garbe J.R."/>
            <person name="Macchietto M.G."/>
            <person name="Kania S.A."/>
            <person name="Gerhold R.W."/>
            <person name="Richards J.E."/>
            <person name="Wolf T.M."/>
        </authorList>
    </citation>
    <scope>NUCLEOTIDE SEQUENCE</scope>
    <source>
        <strain evidence="1">MNPRO001-30</strain>
        <tissue evidence="1">Meninges</tissue>
    </source>
</reference>
<protein>
    <submittedName>
        <fullName evidence="1">Uncharacterized protein</fullName>
    </submittedName>
</protein>
<evidence type="ECO:0000313" key="1">
    <source>
        <dbReference type="EMBL" id="KAJ1356077.1"/>
    </source>
</evidence>
<gene>
    <name evidence="1" type="ORF">KIN20_013707</name>
</gene>
<keyword evidence="2" id="KW-1185">Reference proteome</keyword>
<organism evidence="1 2">
    <name type="scientific">Parelaphostrongylus tenuis</name>
    <name type="common">Meningeal worm</name>
    <dbReference type="NCBI Taxonomy" id="148309"/>
    <lineage>
        <taxon>Eukaryota</taxon>
        <taxon>Metazoa</taxon>
        <taxon>Ecdysozoa</taxon>
        <taxon>Nematoda</taxon>
        <taxon>Chromadorea</taxon>
        <taxon>Rhabditida</taxon>
        <taxon>Rhabditina</taxon>
        <taxon>Rhabditomorpha</taxon>
        <taxon>Strongyloidea</taxon>
        <taxon>Metastrongylidae</taxon>
        <taxon>Parelaphostrongylus</taxon>
    </lineage>
</organism>
<dbReference type="Proteomes" id="UP001196413">
    <property type="component" value="Unassembled WGS sequence"/>
</dbReference>
<accession>A0AAD5MWI0</accession>
<dbReference type="AlphaFoldDB" id="A0AAD5MWI0"/>
<comment type="caution">
    <text evidence="1">The sequence shown here is derived from an EMBL/GenBank/DDBJ whole genome shotgun (WGS) entry which is preliminary data.</text>
</comment>
<evidence type="ECO:0000313" key="2">
    <source>
        <dbReference type="Proteomes" id="UP001196413"/>
    </source>
</evidence>
<proteinExistence type="predicted"/>
<dbReference type="EMBL" id="JAHQIW010002678">
    <property type="protein sequence ID" value="KAJ1356077.1"/>
    <property type="molecule type" value="Genomic_DNA"/>
</dbReference>
<name>A0AAD5MWI0_PARTN</name>
<sequence length="113" mass="12215">MTAGQASTRTFTATGFTTLPVAMVYTSVANSVGLSGIATSEEGVNRFSKRLVMRTVFDFLKRQGRSALLPDAVVSAIWGQLNIQMSYKQLNCQNIVSLGAVLRWDADAPTPRS</sequence>